<dbReference type="InterPro" id="IPR036864">
    <property type="entry name" value="Zn2-C6_fun-type_DNA-bd_sf"/>
</dbReference>
<organism evidence="4 5">
    <name type="scientific">Dactylonectria macrodidyma</name>
    <dbReference type="NCBI Taxonomy" id="307937"/>
    <lineage>
        <taxon>Eukaryota</taxon>
        <taxon>Fungi</taxon>
        <taxon>Dikarya</taxon>
        <taxon>Ascomycota</taxon>
        <taxon>Pezizomycotina</taxon>
        <taxon>Sordariomycetes</taxon>
        <taxon>Hypocreomycetidae</taxon>
        <taxon>Hypocreales</taxon>
        <taxon>Nectriaceae</taxon>
        <taxon>Dactylonectria</taxon>
    </lineage>
</organism>
<keyword evidence="5" id="KW-1185">Reference proteome</keyword>
<evidence type="ECO:0000313" key="5">
    <source>
        <dbReference type="Proteomes" id="UP000738349"/>
    </source>
</evidence>
<dbReference type="PANTHER" id="PTHR38111:SF9">
    <property type="entry name" value="ZN(2)-C6 FUNGAL-TYPE DOMAIN-CONTAINING PROTEIN"/>
    <property type="match status" value="1"/>
</dbReference>
<dbReference type="Gene3D" id="4.10.240.10">
    <property type="entry name" value="Zn(2)-C6 fungal-type DNA-binding domain"/>
    <property type="match status" value="1"/>
</dbReference>
<dbReference type="PANTHER" id="PTHR38111">
    <property type="entry name" value="ZN(2)-C6 FUNGAL-TYPE DOMAIN-CONTAINING PROTEIN-RELATED"/>
    <property type="match status" value="1"/>
</dbReference>
<dbReference type="InterPro" id="IPR053178">
    <property type="entry name" value="Osmoadaptation_assoc"/>
</dbReference>
<name>A0A9P9E3N8_9HYPO</name>
<proteinExistence type="predicted"/>
<protein>
    <recommendedName>
        <fullName evidence="3">Zn(2)-C6 fungal-type domain-containing protein</fullName>
    </recommendedName>
</protein>
<gene>
    <name evidence="4" type="ORF">EDB81DRAFT_695998</name>
</gene>
<accession>A0A9P9E3N8</accession>
<feature type="region of interest" description="Disordered" evidence="2">
    <location>
        <begin position="58"/>
        <end position="123"/>
    </location>
</feature>
<sequence length="443" mass="50742">MVGVPGKFKGCETCRKRRLKCSNERPFCKNCIARGRQCEGYDRVRVFITTTPEELGKVVHYTKKRTPEAHRQSTPPGTASSQSHQTPSPPGDLATKHDNPAVSLTQSKSSSRNAGLVAGPRHSTLHGLGPHPFLRNIDLRLGVRCFVRQYSSHKASMNDGYETLYFEHSIPVRTLESIESVVQRLGPTFFSQFLDYRFFVNVFRPLEVGNAILERRETFLSALEWGCRPWQFYAKDSFDRLIDLMLLLPPLLARIHRIMPLHQTSERRTSAESLIRSLSSLEERLTHWHQEFIEQEGPPSRTHQSISYSFKDGRTGVAFLYYWFAQLAICHRIETLRGVIAQPLPHEKVPVNKETYSFQMQTARELATEICRGLGSLLNILQPELLIAPMEAAMRCFQCIHLTTQYVPEETVWLESFHKRLIHTQKALPHAVRRQGLAEIAQL</sequence>
<comment type="caution">
    <text evidence="4">The sequence shown here is derived from an EMBL/GenBank/DDBJ whole genome shotgun (WGS) entry which is preliminary data.</text>
</comment>
<dbReference type="SUPFAM" id="SSF57701">
    <property type="entry name" value="Zn2/Cys6 DNA-binding domain"/>
    <property type="match status" value="1"/>
</dbReference>
<keyword evidence="1" id="KW-0539">Nucleus</keyword>
<dbReference type="OrthoDB" id="5078098at2759"/>
<dbReference type="CDD" id="cd00067">
    <property type="entry name" value="GAL4"/>
    <property type="match status" value="1"/>
</dbReference>
<evidence type="ECO:0000256" key="1">
    <source>
        <dbReference type="ARBA" id="ARBA00023242"/>
    </source>
</evidence>
<evidence type="ECO:0000313" key="4">
    <source>
        <dbReference type="EMBL" id="KAH7130855.1"/>
    </source>
</evidence>
<dbReference type="AlphaFoldDB" id="A0A9P9E3N8"/>
<dbReference type="Proteomes" id="UP000738349">
    <property type="component" value="Unassembled WGS sequence"/>
</dbReference>
<feature type="compositionally biased region" description="Polar residues" evidence="2">
    <location>
        <begin position="102"/>
        <end position="113"/>
    </location>
</feature>
<dbReference type="EMBL" id="JAGMUV010000017">
    <property type="protein sequence ID" value="KAH7130855.1"/>
    <property type="molecule type" value="Genomic_DNA"/>
</dbReference>
<dbReference type="GO" id="GO:0000981">
    <property type="term" value="F:DNA-binding transcription factor activity, RNA polymerase II-specific"/>
    <property type="evidence" value="ECO:0007669"/>
    <property type="project" value="InterPro"/>
</dbReference>
<dbReference type="GO" id="GO:0008270">
    <property type="term" value="F:zinc ion binding"/>
    <property type="evidence" value="ECO:0007669"/>
    <property type="project" value="InterPro"/>
</dbReference>
<dbReference type="Pfam" id="PF00172">
    <property type="entry name" value="Zn_clus"/>
    <property type="match status" value="1"/>
</dbReference>
<evidence type="ECO:0000256" key="2">
    <source>
        <dbReference type="SAM" id="MobiDB-lite"/>
    </source>
</evidence>
<feature type="domain" description="Zn(2)-C6 fungal-type" evidence="3">
    <location>
        <begin position="10"/>
        <end position="38"/>
    </location>
</feature>
<dbReference type="PROSITE" id="PS50048">
    <property type="entry name" value="ZN2_CY6_FUNGAL_2"/>
    <property type="match status" value="1"/>
</dbReference>
<reference evidence="4" key="1">
    <citation type="journal article" date="2021" name="Nat. Commun.">
        <title>Genetic determinants of endophytism in the Arabidopsis root mycobiome.</title>
        <authorList>
            <person name="Mesny F."/>
            <person name="Miyauchi S."/>
            <person name="Thiergart T."/>
            <person name="Pickel B."/>
            <person name="Atanasova L."/>
            <person name="Karlsson M."/>
            <person name="Huettel B."/>
            <person name="Barry K.W."/>
            <person name="Haridas S."/>
            <person name="Chen C."/>
            <person name="Bauer D."/>
            <person name="Andreopoulos W."/>
            <person name="Pangilinan J."/>
            <person name="LaButti K."/>
            <person name="Riley R."/>
            <person name="Lipzen A."/>
            <person name="Clum A."/>
            <person name="Drula E."/>
            <person name="Henrissat B."/>
            <person name="Kohler A."/>
            <person name="Grigoriev I.V."/>
            <person name="Martin F.M."/>
            <person name="Hacquard S."/>
        </authorList>
    </citation>
    <scope>NUCLEOTIDE SEQUENCE</scope>
    <source>
        <strain evidence="4">MPI-CAGE-AT-0147</strain>
    </source>
</reference>
<dbReference type="PROSITE" id="PS00463">
    <property type="entry name" value="ZN2_CY6_FUNGAL_1"/>
    <property type="match status" value="1"/>
</dbReference>
<dbReference type="SMART" id="SM00066">
    <property type="entry name" value="GAL4"/>
    <property type="match status" value="1"/>
</dbReference>
<feature type="compositionally biased region" description="Polar residues" evidence="2">
    <location>
        <begin position="72"/>
        <end position="86"/>
    </location>
</feature>
<dbReference type="InterPro" id="IPR001138">
    <property type="entry name" value="Zn2Cys6_DnaBD"/>
</dbReference>
<evidence type="ECO:0000259" key="3">
    <source>
        <dbReference type="PROSITE" id="PS50048"/>
    </source>
</evidence>